<feature type="region of interest" description="Disordered" evidence="2">
    <location>
        <begin position="1"/>
        <end position="45"/>
    </location>
</feature>
<feature type="non-terminal residue" evidence="3">
    <location>
        <position position="102"/>
    </location>
</feature>
<dbReference type="STRING" id="1448320.A0A319DFP1"/>
<evidence type="ECO:0000256" key="2">
    <source>
        <dbReference type="SAM" id="MobiDB-lite"/>
    </source>
</evidence>
<dbReference type="SUPFAM" id="SSF54160">
    <property type="entry name" value="Chromo domain-like"/>
    <property type="match status" value="1"/>
</dbReference>
<evidence type="ECO:0008006" key="5">
    <source>
        <dbReference type="Google" id="ProtNLM"/>
    </source>
</evidence>
<proteinExistence type="predicted"/>
<dbReference type="EMBL" id="KZ825842">
    <property type="protein sequence ID" value="PYH96129.1"/>
    <property type="molecule type" value="Genomic_DNA"/>
</dbReference>
<accession>A0A319DFP1</accession>
<organism evidence="3 4">
    <name type="scientific">Aspergillus ellipticus CBS 707.79</name>
    <dbReference type="NCBI Taxonomy" id="1448320"/>
    <lineage>
        <taxon>Eukaryota</taxon>
        <taxon>Fungi</taxon>
        <taxon>Dikarya</taxon>
        <taxon>Ascomycota</taxon>
        <taxon>Pezizomycotina</taxon>
        <taxon>Eurotiomycetes</taxon>
        <taxon>Eurotiomycetidae</taxon>
        <taxon>Eurotiales</taxon>
        <taxon>Aspergillaceae</taxon>
        <taxon>Aspergillus</taxon>
        <taxon>Aspergillus subgen. Circumdati</taxon>
    </lineage>
</organism>
<feature type="compositionally biased region" description="Basic and acidic residues" evidence="2">
    <location>
        <begin position="90"/>
        <end position="102"/>
    </location>
</feature>
<evidence type="ECO:0000313" key="3">
    <source>
        <dbReference type="EMBL" id="PYH96129.1"/>
    </source>
</evidence>
<evidence type="ECO:0000256" key="1">
    <source>
        <dbReference type="ARBA" id="ARBA00011353"/>
    </source>
</evidence>
<feature type="region of interest" description="Disordered" evidence="2">
    <location>
        <begin position="79"/>
        <end position="102"/>
    </location>
</feature>
<dbReference type="Gene3D" id="2.40.50.40">
    <property type="match status" value="1"/>
</dbReference>
<comment type="subunit">
    <text evidence="1">Component of the NuA4 histone acetyltransferase complex.</text>
</comment>
<dbReference type="InterPro" id="IPR016197">
    <property type="entry name" value="Chromo-like_dom_sf"/>
</dbReference>
<dbReference type="Proteomes" id="UP000247810">
    <property type="component" value="Unassembled WGS sequence"/>
</dbReference>
<reference evidence="3 4" key="1">
    <citation type="submission" date="2018-02" db="EMBL/GenBank/DDBJ databases">
        <title>The genomes of Aspergillus section Nigri reveals drivers in fungal speciation.</title>
        <authorList>
            <consortium name="DOE Joint Genome Institute"/>
            <person name="Vesth T.C."/>
            <person name="Nybo J."/>
            <person name="Theobald S."/>
            <person name="Brandl J."/>
            <person name="Frisvad J.C."/>
            <person name="Nielsen K.F."/>
            <person name="Lyhne E.K."/>
            <person name="Kogle M.E."/>
            <person name="Kuo A."/>
            <person name="Riley R."/>
            <person name="Clum A."/>
            <person name="Nolan M."/>
            <person name="Lipzen A."/>
            <person name="Salamov A."/>
            <person name="Henrissat B."/>
            <person name="Wiebenga A."/>
            <person name="De vries R.P."/>
            <person name="Grigoriev I.V."/>
            <person name="Mortensen U.H."/>
            <person name="Andersen M.R."/>
            <person name="Baker S.E."/>
        </authorList>
    </citation>
    <scope>NUCLEOTIDE SEQUENCE [LARGE SCALE GENOMIC DNA]</scope>
    <source>
        <strain evidence="3 4">CBS 707.79</strain>
    </source>
</reference>
<gene>
    <name evidence="3" type="ORF">BO71DRAFT_349785</name>
</gene>
<dbReference type="AlphaFoldDB" id="A0A319DFP1"/>
<name>A0A319DFP1_9EURO</name>
<sequence length="102" mass="12053">MPRKRKAPTPIYTDHISDTQNKRWKNKHTIQSSEDEDRIESDSSSLPEDEYYINCILDESESQYLIDWEGNWTPTWEPKEHASEAAVQAWEEKKQKGCLPKE</sequence>
<dbReference type="OrthoDB" id="3647690at2759"/>
<dbReference type="VEuPathDB" id="FungiDB:BO71DRAFT_349785"/>
<keyword evidence="4" id="KW-1185">Reference proteome</keyword>
<protein>
    <recommendedName>
        <fullName evidence="5">Chromo domain-containing protein</fullName>
    </recommendedName>
</protein>
<evidence type="ECO:0000313" key="4">
    <source>
        <dbReference type="Proteomes" id="UP000247810"/>
    </source>
</evidence>